<dbReference type="InterPro" id="IPR033900">
    <property type="entry name" value="Gram_neg_porin_domain"/>
</dbReference>
<name>A0ABU5INP5_9BURK</name>
<protein>
    <submittedName>
        <fullName evidence="14">Porin</fullName>
    </submittedName>
</protein>
<sequence>MNIRTSSARPYIAAATASAFLFGAALHAAAQSVTLYGVADAAVIAQKSGALNTGTVTTVGSGVNGGSRWGLRGEEALDDGLKAVFQLEQGFDIDTGAASSYAGNPSTATPTSPNGTTGTGFNRRAYAGLETRLGTLTLGRDYTPFYFAALGADIFRLGMFGNLQTTVAPAGGSERFARVSNAIFYLSPDLHGLRLRAVYSLGSESAGGPGQPPKGANRFAGLGAEYTHGDLYLTASYQTLEFPVVSGTPAAFTGATEHRNDGLVGVKYDFGSFALAAGYWRMGAPQSVSDAWLGASLKLGPGTVLAQVQRFRQDNPAGVERKGTALGLAYTYPLSKRTTLYASYGRTTNNATGSFGVTSSGVSLAAGAVGADPSALAVGMRHNF</sequence>
<organism evidence="14 15">
    <name type="scientific">Azohydromonas lata</name>
    <dbReference type="NCBI Taxonomy" id="45677"/>
    <lineage>
        <taxon>Bacteria</taxon>
        <taxon>Pseudomonadati</taxon>
        <taxon>Pseudomonadota</taxon>
        <taxon>Betaproteobacteria</taxon>
        <taxon>Burkholderiales</taxon>
        <taxon>Sphaerotilaceae</taxon>
        <taxon>Azohydromonas</taxon>
    </lineage>
</organism>
<feature type="chain" id="PRO_5046315784" evidence="12">
    <location>
        <begin position="31"/>
        <end position="384"/>
    </location>
</feature>
<keyword evidence="9" id="KW-0472">Membrane</keyword>
<dbReference type="InterPro" id="IPR023614">
    <property type="entry name" value="Porin_dom_sf"/>
</dbReference>
<evidence type="ECO:0000256" key="5">
    <source>
        <dbReference type="ARBA" id="ARBA00022692"/>
    </source>
</evidence>
<evidence type="ECO:0000256" key="6">
    <source>
        <dbReference type="ARBA" id="ARBA00022729"/>
    </source>
</evidence>
<comment type="caution">
    <text evidence="14">The sequence shown here is derived from an EMBL/GenBank/DDBJ whole genome shotgun (WGS) entry which is preliminary data.</text>
</comment>
<comment type="subcellular location">
    <subcellularLocation>
        <location evidence="1">Cell outer membrane</location>
        <topology evidence="1">Multi-pass membrane protein</topology>
    </subcellularLocation>
</comment>
<feature type="compositionally biased region" description="Low complexity" evidence="11">
    <location>
        <begin position="102"/>
        <end position="120"/>
    </location>
</feature>
<evidence type="ECO:0000256" key="4">
    <source>
        <dbReference type="ARBA" id="ARBA00022452"/>
    </source>
</evidence>
<dbReference type="CDD" id="cd00342">
    <property type="entry name" value="gram_neg_porins"/>
    <property type="match status" value="1"/>
</dbReference>
<evidence type="ECO:0000256" key="12">
    <source>
        <dbReference type="SAM" id="SignalP"/>
    </source>
</evidence>
<keyword evidence="7" id="KW-0406">Ion transport</keyword>
<evidence type="ECO:0000256" key="7">
    <source>
        <dbReference type="ARBA" id="ARBA00023065"/>
    </source>
</evidence>
<dbReference type="PANTHER" id="PTHR34501:SF9">
    <property type="entry name" value="MAJOR OUTER MEMBRANE PROTEIN P.IA"/>
    <property type="match status" value="1"/>
</dbReference>
<keyword evidence="10" id="KW-0998">Cell outer membrane</keyword>
<evidence type="ECO:0000256" key="2">
    <source>
        <dbReference type="ARBA" id="ARBA00011233"/>
    </source>
</evidence>
<feature type="signal peptide" evidence="12">
    <location>
        <begin position="1"/>
        <end position="30"/>
    </location>
</feature>
<evidence type="ECO:0000256" key="9">
    <source>
        <dbReference type="ARBA" id="ARBA00023136"/>
    </source>
</evidence>
<reference evidence="14 15" key="1">
    <citation type="submission" date="2023-11" db="EMBL/GenBank/DDBJ databases">
        <title>Draft genome of Azohydromonas lata strain H1 (DSM1123), a polyhydroxyalkanoate producer.</title>
        <authorList>
            <person name="Traversa D."/>
            <person name="D'Addabbo P."/>
            <person name="Pazzani C."/>
            <person name="Manzari C."/>
            <person name="Chiara M."/>
            <person name="Scrascia M."/>
        </authorList>
    </citation>
    <scope>NUCLEOTIDE SEQUENCE [LARGE SCALE GENOMIC DNA]</scope>
    <source>
        <strain evidence="14 15">H1</strain>
    </source>
</reference>
<accession>A0ABU5INP5</accession>
<dbReference type="EMBL" id="JAXOJX010000072">
    <property type="protein sequence ID" value="MDZ5460522.1"/>
    <property type="molecule type" value="Genomic_DNA"/>
</dbReference>
<dbReference type="Proteomes" id="UP001293718">
    <property type="component" value="Unassembled WGS sequence"/>
</dbReference>
<keyword evidence="8" id="KW-0626">Porin</keyword>
<dbReference type="PANTHER" id="PTHR34501">
    <property type="entry name" value="PROTEIN YDDL-RELATED"/>
    <property type="match status" value="1"/>
</dbReference>
<dbReference type="Gene3D" id="2.40.160.10">
    <property type="entry name" value="Porin"/>
    <property type="match status" value="1"/>
</dbReference>
<evidence type="ECO:0000259" key="13">
    <source>
        <dbReference type="Pfam" id="PF13609"/>
    </source>
</evidence>
<evidence type="ECO:0000256" key="8">
    <source>
        <dbReference type="ARBA" id="ARBA00023114"/>
    </source>
</evidence>
<feature type="region of interest" description="Disordered" evidence="11">
    <location>
        <begin position="102"/>
        <end position="121"/>
    </location>
</feature>
<keyword evidence="6 12" id="KW-0732">Signal</keyword>
<evidence type="ECO:0000256" key="11">
    <source>
        <dbReference type="SAM" id="MobiDB-lite"/>
    </source>
</evidence>
<keyword evidence="3" id="KW-0813">Transport</keyword>
<dbReference type="SUPFAM" id="SSF56935">
    <property type="entry name" value="Porins"/>
    <property type="match status" value="1"/>
</dbReference>
<keyword evidence="15" id="KW-1185">Reference proteome</keyword>
<comment type="subunit">
    <text evidence="2">Homotrimer.</text>
</comment>
<feature type="domain" description="Porin" evidence="13">
    <location>
        <begin position="16"/>
        <end position="351"/>
    </location>
</feature>
<evidence type="ECO:0000256" key="1">
    <source>
        <dbReference type="ARBA" id="ARBA00004571"/>
    </source>
</evidence>
<evidence type="ECO:0000313" key="14">
    <source>
        <dbReference type="EMBL" id="MDZ5460522.1"/>
    </source>
</evidence>
<keyword evidence="4" id="KW-1134">Transmembrane beta strand</keyword>
<evidence type="ECO:0000313" key="15">
    <source>
        <dbReference type="Proteomes" id="UP001293718"/>
    </source>
</evidence>
<dbReference type="Pfam" id="PF13609">
    <property type="entry name" value="Porin_4"/>
    <property type="match status" value="1"/>
</dbReference>
<dbReference type="InterPro" id="IPR050298">
    <property type="entry name" value="Gram-neg_bact_OMP"/>
</dbReference>
<gene>
    <name evidence="14" type="ORF">SM757_28470</name>
</gene>
<dbReference type="RefSeq" id="WP_322467945.1">
    <property type="nucleotide sequence ID" value="NZ_JAXOJX010000072.1"/>
</dbReference>
<proteinExistence type="predicted"/>
<evidence type="ECO:0000256" key="3">
    <source>
        <dbReference type="ARBA" id="ARBA00022448"/>
    </source>
</evidence>
<keyword evidence="5" id="KW-0812">Transmembrane</keyword>
<evidence type="ECO:0000256" key="10">
    <source>
        <dbReference type="ARBA" id="ARBA00023237"/>
    </source>
</evidence>